<evidence type="ECO:0000256" key="15">
    <source>
        <dbReference type="PROSITE-ProRule" id="PRU10141"/>
    </source>
</evidence>
<feature type="compositionally biased region" description="Basic residues" evidence="17">
    <location>
        <begin position="7"/>
        <end position="17"/>
    </location>
</feature>
<feature type="domain" description="EF-hand" evidence="19">
    <location>
        <begin position="382"/>
        <end position="417"/>
    </location>
</feature>
<dbReference type="PROSITE" id="PS00107">
    <property type="entry name" value="PROTEIN_KINASE_ATP"/>
    <property type="match status" value="1"/>
</dbReference>
<dbReference type="InterPro" id="IPR018247">
    <property type="entry name" value="EF_Hand_1_Ca_BS"/>
</dbReference>
<evidence type="ECO:0000256" key="14">
    <source>
        <dbReference type="ARBA" id="ARBA00048679"/>
    </source>
</evidence>
<evidence type="ECO:0000256" key="7">
    <source>
        <dbReference type="ARBA" id="ARBA00022737"/>
    </source>
</evidence>
<dbReference type="Proteomes" id="UP000187209">
    <property type="component" value="Unassembled WGS sequence"/>
</dbReference>
<dbReference type="CDD" id="cd05117">
    <property type="entry name" value="STKc_CAMK"/>
    <property type="match status" value="1"/>
</dbReference>
<evidence type="ECO:0000256" key="6">
    <source>
        <dbReference type="ARBA" id="ARBA00022723"/>
    </source>
</evidence>
<evidence type="ECO:0000313" key="20">
    <source>
        <dbReference type="EMBL" id="OMJ85303.1"/>
    </source>
</evidence>
<evidence type="ECO:0000256" key="11">
    <source>
        <dbReference type="ARBA" id="ARBA00022840"/>
    </source>
</evidence>
<evidence type="ECO:0000256" key="2">
    <source>
        <dbReference type="ARBA" id="ARBA00011245"/>
    </source>
</evidence>
<evidence type="ECO:0000256" key="1">
    <source>
        <dbReference type="ARBA" id="ARBA00001946"/>
    </source>
</evidence>
<dbReference type="Pfam" id="PF13499">
    <property type="entry name" value="EF-hand_7"/>
    <property type="match status" value="2"/>
</dbReference>
<dbReference type="Gene3D" id="1.10.510.10">
    <property type="entry name" value="Transferase(Phosphotransferase) domain 1"/>
    <property type="match status" value="1"/>
</dbReference>
<dbReference type="PROSITE" id="PS00018">
    <property type="entry name" value="EF_HAND_1"/>
    <property type="match status" value="4"/>
</dbReference>
<dbReference type="PANTHER" id="PTHR24349">
    <property type="entry name" value="SERINE/THREONINE-PROTEIN KINASE"/>
    <property type="match status" value="1"/>
</dbReference>
<keyword evidence="6" id="KW-0479">Metal-binding</keyword>
<protein>
    <recommendedName>
        <fullName evidence="3">non-specific serine/threonine protein kinase</fullName>
        <ecNumber evidence="3">2.7.11.1</ecNumber>
    </recommendedName>
</protein>
<dbReference type="FunFam" id="1.10.238.10:FF:000003">
    <property type="entry name" value="Calmodulin A"/>
    <property type="match status" value="1"/>
</dbReference>
<dbReference type="InterPro" id="IPR008271">
    <property type="entry name" value="Ser/Thr_kinase_AS"/>
</dbReference>
<evidence type="ECO:0000259" key="18">
    <source>
        <dbReference type="PROSITE" id="PS50011"/>
    </source>
</evidence>
<keyword evidence="7" id="KW-0677">Repeat</keyword>
<name>A0A1R2C8G6_9CILI</name>
<comment type="catalytic activity">
    <reaction evidence="13">
        <text>L-threonyl-[protein] + ATP = O-phospho-L-threonyl-[protein] + ADP + H(+)</text>
        <dbReference type="Rhea" id="RHEA:46608"/>
        <dbReference type="Rhea" id="RHEA-COMP:11060"/>
        <dbReference type="Rhea" id="RHEA-COMP:11605"/>
        <dbReference type="ChEBI" id="CHEBI:15378"/>
        <dbReference type="ChEBI" id="CHEBI:30013"/>
        <dbReference type="ChEBI" id="CHEBI:30616"/>
        <dbReference type="ChEBI" id="CHEBI:61977"/>
        <dbReference type="ChEBI" id="CHEBI:456216"/>
        <dbReference type="EC" id="2.7.11.1"/>
    </reaction>
</comment>
<keyword evidence="5" id="KW-0808">Transferase</keyword>
<dbReference type="FunFam" id="3.30.200.20:FF:000315">
    <property type="entry name" value="Calcium-dependent protein kinase 3"/>
    <property type="match status" value="1"/>
</dbReference>
<evidence type="ECO:0000256" key="10">
    <source>
        <dbReference type="ARBA" id="ARBA00022837"/>
    </source>
</evidence>
<sequence>MGCSISRTRRIVQRNGHKGNSSRSLSVTPGTFFRLSKSFNYPDYVEIKKLGSGAFAEVMLCLHRPTKTYRAVKIIHKSGLSHHQIDSTYMLKETQILKDLDHPNILKCFEIFEDDKRYYVAMEYCPAGDLFTEIVKMKKFNEAQAAEIMFQILSALVYCHDRRIIHRDIKPENVLLMETSENLSIKVADFGSSCILDPEFRLSGCYGSAYYLAPEVLKTTYDEKCDIWSLGIIMYILLTGKPPYQGNDSNAIIKQAKAKPFKITTSKVQGLSLAAIDLLKSLLVFDPECRISAKNAIQHPWIKLHRNNNGPGIDLILNNLREFNCHSKLKEAVHIFLAAQIATYDDLKYFKASFQKLDKDGDGKITKDELIEGYCKTMNATEAEKLAIKIIDKLDQDKDGNIDYTEFLISCTERQRNVSLEELEIAFKMFDIDGNGTITADEIRDILENGQITEEETWKELLKEADTNGDGCIDLREFINLMNAFKTTDRFSESF</sequence>
<dbReference type="InterPro" id="IPR050205">
    <property type="entry name" value="CDPK_Ser/Thr_kinases"/>
</dbReference>
<reference evidence="20 21" key="1">
    <citation type="submission" date="2016-11" db="EMBL/GenBank/DDBJ databases">
        <title>The macronuclear genome of Stentor coeruleus: a giant cell with tiny introns.</title>
        <authorList>
            <person name="Slabodnick M."/>
            <person name="Ruby J.G."/>
            <person name="Reiff S.B."/>
            <person name="Swart E.C."/>
            <person name="Gosai S."/>
            <person name="Prabakaran S."/>
            <person name="Witkowska E."/>
            <person name="Larue G.E."/>
            <person name="Fisher S."/>
            <person name="Freeman R.M."/>
            <person name="Gunawardena J."/>
            <person name="Chu W."/>
            <person name="Stover N.A."/>
            <person name="Gregory B.D."/>
            <person name="Nowacki M."/>
            <person name="Derisi J."/>
            <person name="Roy S.W."/>
            <person name="Marshall W.F."/>
            <person name="Sood P."/>
        </authorList>
    </citation>
    <scope>NUCLEOTIDE SEQUENCE [LARGE SCALE GENOMIC DNA]</scope>
    <source>
        <strain evidence="20">WM001</strain>
    </source>
</reference>
<evidence type="ECO:0000256" key="17">
    <source>
        <dbReference type="SAM" id="MobiDB-lite"/>
    </source>
</evidence>
<dbReference type="InterPro" id="IPR011992">
    <property type="entry name" value="EF-hand-dom_pair"/>
</dbReference>
<comment type="cofactor">
    <cofactor evidence="1">
        <name>Mg(2+)</name>
        <dbReference type="ChEBI" id="CHEBI:18420"/>
    </cofactor>
</comment>
<dbReference type="SMART" id="SM00220">
    <property type="entry name" value="S_TKc"/>
    <property type="match status" value="1"/>
</dbReference>
<keyword evidence="10" id="KW-0106">Calcium</keyword>
<dbReference type="InterPro" id="IPR017441">
    <property type="entry name" value="Protein_kinase_ATP_BS"/>
</dbReference>
<evidence type="ECO:0000259" key="19">
    <source>
        <dbReference type="PROSITE" id="PS50222"/>
    </source>
</evidence>
<gene>
    <name evidence="20" type="ORF">SteCoe_13397</name>
</gene>
<comment type="subunit">
    <text evidence="2">Monomer.</text>
</comment>
<evidence type="ECO:0000256" key="13">
    <source>
        <dbReference type="ARBA" id="ARBA00047899"/>
    </source>
</evidence>
<organism evidence="20 21">
    <name type="scientific">Stentor coeruleus</name>
    <dbReference type="NCBI Taxonomy" id="5963"/>
    <lineage>
        <taxon>Eukaryota</taxon>
        <taxon>Sar</taxon>
        <taxon>Alveolata</taxon>
        <taxon>Ciliophora</taxon>
        <taxon>Postciliodesmatophora</taxon>
        <taxon>Heterotrichea</taxon>
        <taxon>Heterotrichida</taxon>
        <taxon>Stentoridae</taxon>
        <taxon>Stentor</taxon>
    </lineage>
</organism>
<dbReference type="CDD" id="cd00051">
    <property type="entry name" value="EFh"/>
    <property type="match status" value="2"/>
</dbReference>
<comment type="similarity">
    <text evidence="12">Belongs to the protein kinase superfamily. Ser/Thr protein kinase family. CDPK subfamily.</text>
</comment>
<evidence type="ECO:0000256" key="9">
    <source>
        <dbReference type="ARBA" id="ARBA00022777"/>
    </source>
</evidence>
<feature type="binding site" evidence="15">
    <location>
        <position position="73"/>
    </location>
    <ligand>
        <name>ATP</name>
        <dbReference type="ChEBI" id="CHEBI:30616"/>
    </ligand>
</feature>
<dbReference type="InterPro" id="IPR000719">
    <property type="entry name" value="Prot_kinase_dom"/>
</dbReference>
<feature type="domain" description="Protein kinase" evidence="18">
    <location>
        <begin position="44"/>
        <end position="302"/>
    </location>
</feature>
<evidence type="ECO:0000256" key="4">
    <source>
        <dbReference type="ARBA" id="ARBA00022527"/>
    </source>
</evidence>
<dbReference type="InterPro" id="IPR011009">
    <property type="entry name" value="Kinase-like_dom_sf"/>
</dbReference>
<dbReference type="OrthoDB" id="541276at2759"/>
<dbReference type="PROSITE" id="PS00108">
    <property type="entry name" value="PROTEIN_KINASE_ST"/>
    <property type="match status" value="1"/>
</dbReference>
<comment type="catalytic activity">
    <reaction evidence="14">
        <text>L-seryl-[protein] + ATP = O-phospho-L-seryl-[protein] + ADP + H(+)</text>
        <dbReference type="Rhea" id="RHEA:17989"/>
        <dbReference type="Rhea" id="RHEA-COMP:9863"/>
        <dbReference type="Rhea" id="RHEA-COMP:11604"/>
        <dbReference type="ChEBI" id="CHEBI:15378"/>
        <dbReference type="ChEBI" id="CHEBI:29999"/>
        <dbReference type="ChEBI" id="CHEBI:30616"/>
        <dbReference type="ChEBI" id="CHEBI:83421"/>
        <dbReference type="ChEBI" id="CHEBI:456216"/>
        <dbReference type="EC" id="2.7.11.1"/>
    </reaction>
</comment>
<dbReference type="EMBL" id="MPUH01000241">
    <property type="protein sequence ID" value="OMJ85303.1"/>
    <property type="molecule type" value="Genomic_DNA"/>
</dbReference>
<evidence type="ECO:0000256" key="3">
    <source>
        <dbReference type="ARBA" id="ARBA00012513"/>
    </source>
</evidence>
<evidence type="ECO:0000256" key="16">
    <source>
        <dbReference type="RuleBase" id="RU000304"/>
    </source>
</evidence>
<dbReference type="FunFam" id="1.10.510.10:FF:000571">
    <property type="entry name" value="Maternal embryonic leucine zipper kinase"/>
    <property type="match status" value="1"/>
</dbReference>
<feature type="region of interest" description="Disordered" evidence="17">
    <location>
        <begin position="1"/>
        <end position="24"/>
    </location>
</feature>
<keyword evidence="9" id="KW-0418">Kinase</keyword>
<dbReference type="PROSITE" id="PS50011">
    <property type="entry name" value="PROTEIN_KINASE_DOM"/>
    <property type="match status" value="1"/>
</dbReference>
<proteinExistence type="inferred from homology"/>
<evidence type="ECO:0000256" key="5">
    <source>
        <dbReference type="ARBA" id="ARBA00022679"/>
    </source>
</evidence>
<dbReference type="InterPro" id="IPR002048">
    <property type="entry name" value="EF_hand_dom"/>
</dbReference>
<keyword evidence="8 15" id="KW-0547">Nucleotide-binding</keyword>
<feature type="domain" description="EF-hand" evidence="19">
    <location>
        <begin position="418"/>
        <end position="453"/>
    </location>
</feature>
<dbReference type="GO" id="GO:0004674">
    <property type="term" value="F:protein serine/threonine kinase activity"/>
    <property type="evidence" value="ECO:0007669"/>
    <property type="project" value="UniProtKB-KW"/>
</dbReference>
<keyword evidence="11 15" id="KW-0067">ATP-binding</keyword>
<dbReference type="SUPFAM" id="SSF47473">
    <property type="entry name" value="EF-hand"/>
    <property type="match status" value="1"/>
</dbReference>
<dbReference type="GO" id="GO:0005524">
    <property type="term" value="F:ATP binding"/>
    <property type="evidence" value="ECO:0007669"/>
    <property type="project" value="UniProtKB-UniRule"/>
</dbReference>
<dbReference type="SMART" id="SM00054">
    <property type="entry name" value="EFh"/>
    <property type="match status" value="4"/>
</dbReference>
<evidence type="ECO:0000313" key="21">
    <source>
        <dbReference type="Proteomes" id="UP000187209"/>
    </source>
</evidence>
<keyword evidence="4 16" id="KW-0723">Serine/threonine-protein kinase</keyword>
<comment type="caution">
    <text evidence="20">The sequence shown here is derived from an EMBL/GenBank/DDBJ whole genome shotgun (WGS) entry which is preliminary data.</text>
</comment>
<feature type="domain" description="EF-hand" evidence="19">
    <location>
        <begin position="345"/>
        <end position="380"/>
    </location>
</feature>
<keyword evidence="21" id="KW-1185">Reference proteome</keyword>
<dbReference type="AlphaFoldDB" id="A0A1R2C8G6"/>
<dbReference type="GO" id="GO:0005509">
    <property type="term" value="F:calcium ion binding"/>
    <property type="evidence" value="ECO:0007669"/>
    <property type="project" value="InterPro"/>
</dbReference>
<feature type="domain" description="EF-hand" evidence="19">
    <location>
        <begin position="454"/>
        <end position="488"/>
    </location>
</feature>
<dbReference type="Gene3D" id="1.10.238.10">
    <property type="entry name" value="EF-hand"/>
    <property type="match status" value="2"/>
</dbReference>
<accession>A0A1R2C8G6</accession>
<dbReference type="Gene3D" id="3.30.200.20">
    <property type="entry name" value="Phosphorylase Kinase, domain 1"/>
    <property type="match status" value="1"/>
</dbReference>
<evidence type="ECO:0000256" key="12">
    <source>
        <dbReference type="ARBA" id="ARBA00024334"/>
    </source>
</evidence>
<dbReference type="PROSITE" id="PS50222">
    <property type="entry name" value="EF_HAND_2"/>
    <property type="match status" value="4"/>
</dbReference>
<evidence type="ECO:0000256" key="8">
    <source>
        <dbReference type="ARBA" id="ARBA00022741"/>
    </source>
</evidence>
<dbReference type="Pfam" id="PF00069">
    <property type="entry name" value="Pkinase"/>
    <property type="match status" value="1"/>
</dbReference>
<dbReference type="SUPFAM" id="SSF56112">
    <property type="entry name" value="Protein kinase-like (PK-like)"/>
    <property type="match status" value="1"/>
</dbReference>
<dbReference type="EC" id="2.7.11.1" evidence="3"/>